<sequence>MARDESVDTADHEYPLPDITHDDDFSTVIKKLSIYFHTVIELPSTFEQLRTTAAGACLRHLVEHLSGTCHNPAIVNALLALKWHYDTDTRDHILNEARSSACEIVAWRFLACLSDSSAVQFCLYEIPDPRIHRRRHRDGFSDEEEQQPQSHGQQREAAVESTPLLQRHTKRNSDGTD</sequence>
<keyword evidence="2" id="KW-1185">Reference proteome</keyword>
<reference evidence="1" key="1">
    <citation type="submission" date="2022-08" db="EMBL/GenBank/DDBJ databases">
        <title>Genome Sequence of Lecanicillium fungicola.</title>
        <authorList>
            <person name="Buettner E."/>
        </authorList>
    </citation>
    <scope>NUCLEOTIDE SEQUENCE</scope>
    <source>
        <strain evidence="1">Babe33</strain>
    </source>
</reference>
<proteinExistence type="predicted"/>
<gene>
    <name evidence="1" type="ORF">NQ176_g8512</name>
</gene>
<comment type="caution">
    <text evidence="1">The sequence shown here is derived from an EMBL/GenBank/DDBJ whole genome shotgun (WGS) entry which is preliminary data.</text>
</comment>
<organism evidence="1 2">
    <name type="scientific">Zarea fungicola</name>
    <dbReference type="NCBI Taxonomy" id="93591"/>
    <lineage>
        <taxon>Eukaryota</taxon>
        <taxon>Fungi</taxon>
        <taxon>Dikarya</taxon>
        <taxon>Ascomycota</taxon>
        <taxon>Pezizomycotina</taxon>
        <taxon>Sordariomycetes</taxon>
        <taxon>Hypocreomycetidae</taxon>
        <taxon>Hypocreales</taxon>
        <taxon>Cordycipitaceae</taxon>
        <taxon>Zarea</taxon>
    </lineage>
</organism>
<accession>A0ACC1MU60</accession>
<dbReference type="EMBL" id="JANJQO010001679">
    <property type="protein sequence ID" value="KAJ2969738.1"/>
    <property type="molecule type" value="Genomic_DNA"/>
</dbReference>
<dbReference type="Proteomes" id="UP001143910">
    <property type="component" value="Unassembled WGS sequence"/>
</dbReference>
<name>A0ACC1MU60_9HYPO</name>
<evidence type="ECO:0000313" key="2">
    <source>
        <dbReference type="Proteomes" id="UP001143910"/>
    </source>
</evidence>
<protein>
    <submittedName>
        <fullName evidence="1">Uncharacterized protein</fullName>
    </submittedName>
</protein>
<evidence type="ECO:0000313" key="1">
    <source>
        <dbReference type="EMBL" id="KAJ2969738.1"/>
    </source>
</evidence>